<organism evidence="2 3">
    <name type="scientific">Carnegiea gigantea</name>
    <dbReference type="NCBI Taxonomy" id="171969"/>
    <lineage>
        <taxon>Eukaryota</taxon>
        <taxon>Viridiplantae</taxon>
        <taxon>Streptophyta</taxon>
        <taxon>Embryophyta</taxon>
        <taxon>Tracheophyta</taxon>
        <taxon>Spermatophyta</taxon>
        <taxon>Magnoliopsida</taxon>
        <taxon>eudicotyledons</taxon>
        <taxon>Gunneridae</taxon>
        <taxon>Pentapetalae</taxon>
        <taxon>Caryophyllales</taxon>
        <taxon>Cactineae</taxon>
        <taxon>Cactaceae</taxon>
        <taxon>Cactoideae</taxon>
        <taxon>Echinocereeae</taxon>
        <taxon>Carnegiea</taxon>
    </lineage>
</organism>
<feature type="compositionally biased region" description="Polar residues" evidence="1">
    <location>
        <begin position="314"/>
        <end position="323"/>
    </location>
</feature>
<evidence type="ECO:0000313" key="2">
    <source>
        <dbReference type="EMBL" id="KAJ8451399.1"/>
    </source>
</evidence>
<dbReference type="Proteomes" id="UP001153076">
    <property type="component" value="Unassembled WGS sequence"/>
</dbReference>
<name>A0A9Q1KXB5_9CARY</name>
<proteinExistence type="predicted"/>
<keyword evidence="3" id="KW-1185">Reference proteome</keyword>
<dbReference type="EMBL" id="JAKOGI010000009">
    <property type="protein sequence ID" value="KAJ8451399.1"/>
    <property type="molecule type" value="Genomic_DNA"/>
</dbReference>
<evidence type="ECO:0000313" key="3">
    <source>
        <dbReference type="Proteomes" id="UP001153076"/>
    </source>
</evidence>
<feature type="region of interest" description="Disordered" evidence="1">
    <location>
        <begin position="271"/>
        <end position="330"/>
    </location>
</feature>
<dbReference type="AlphaFoldDB" id="A0A9Q1KXB5"/>
<gene>
    <name evidence="2" type="ORF">Cgig2_017790</name>
</gene>
<comment type="caution">
    <text evidence="2">The sequence shown here is derived from an EMBL/GenBank/DDBJ whole genome shotgun (WGS) entry which is preliminary data.</text>
</comment>
<evidence type="ECO:0000256" key="1">
    <source>
        <dbReference type="SAM" id="MobiDB-lite"/>
    </source>
</evidence>
<reference evidence="2" key="1">
    <citation type="submission" date="2022-04" db="EMBL/GenBank/DDBJ databases">
        <title>Carnegiea gigantea Genome sequencing and assembly v2.</title>
        <authorList>
            <person name="Copetti D."/>
            <person name="Sanderson M.J."/>
            <person name="Burquez A."/>
            <person name="Wojciechowski M.F."/>
        </authorList>
    </citation>
    <scope>NUCLEOTIDE SEQUENCE</scope>
    <source>
        <strain evidence="2">SGP5-SGP5p</strain>
        <tissue evidence="2">Aerial part</tissue>
    </source>
</reference>
<protein>
    <submittedName>
        <fullName evidence="2">Uncharacterized protein</fullName>
    </submittedName>
</protein>
<accession>A0A9Q1KXB5</accession>
<sequence length="465" mass="50256">MSPSIIIRGPWDGAKAAVYVPIFIARNVIKKAQIFGVVVRRTSRYYKISRKVLLGYQYPPSASHLSYYILENKLEDRVVGNRVRCPCLSVEGLAIAFHCGATLIIAKKRRIQGETFRLSYKPPAETPHVPVSQNFKVDHHPGGGHWFAAGLSPNVPGRTLATHAGQHLQGAPYAHGSSYGSFGSHNSYTDCSGLGGSYGSYGDNFNTFTYFSPVGPSAMNIHPQGGISMVGTSPDARWRIHHRPHGLGVSPSMGNFTALPLGISPSQFTPPSTFSQVSSSPGHYGSMSPARGTCQGSPLGKGVAVSHFSRRKSSGYSENQQSLEGPPSLHLQGHFAVNTCSSQGEVNSQVSGGPWHMPLKSNVTSWKQLHGSSDFGTDSSMQLLQAKRIADENLDAAESPDPGDWDPNYSDELLLQEDSSDASSIASDFSRLVHVDQAVTYPQTFGIIGRFNHDSNRSSNQSLQR</sequence>
<dbReference type="OrthoDB" id="9332038at2759"/>